<dbReference type="Proteomes" id="UP001347146">
    <property type="component" value="Unassembled WGS sequence"/>
</dbReference>
<name>A0ABU7MHX6_9ACTN</name>
<feature type="region of interest" description="Disordered" evidence="1">
    <location>
        <begin position="94"/>
        <end position="239"/>
    </location>
</feature>
<feature type="compositionally biased region" description="Gly residues" evidence="1">
    <location>
        <begin position="98"/>
        <end position="107"/>
    </location>
</feature>
<gene>
    <name evidence="3" type="ORF">VZC37_19110</name>
</gene>
<comment type="caution">
    <text evidence="3">The sequence shown here is derived from an EMBL/GenBank/DDBJ whole genome shotgun (WGS) entry which is preliminary data.</text>
</comment>
<dbReference type="RefSeq" id="WP_330434688.1">
    <property type="nucleotide sequence ID" value="NZ_JAZDUF010000006.1"/>
</dbReference>
<accession>A0ABU7MHX6</accession>
<protein>
    <submittedName>
        <fullName evidence="3">Uncharacterized protein</fullName>
    </submittedName>
</protein>
<feature type="compositionally biased region" description="Pro residues" evidence="1">
    <location>
        <begin position="137"/>
        <end position="150"/>
    </location>
</feature>
<organism evidence="3 4">
    <name type="scientific">Gordonia sesuvii</name>
    <dbReference type="NCBI Taxonomy" id="3116777"/>
    <lineage>
        <taxon>Bacteria</taxon>
        <taxon>Bacillati</taxon>
        <taxon>Actinomycetota</taxon>
        <taxon>Actinomycetes</taxon>
        <taxon>Mycobacteriales</taxon>
        <taxon>Gordoniaceae</taxon>
        <taxon>Gordonia</taxon>
    </lineage>
</organism>
<sequence>MLTLALAATLIGFVLLVLGLITGTVWLAISCIVVCLVGLGFLIADIIGGRREREERTLADFVDVDESAGGPGDLDAAGRPAAGPEATRLGRETAGGRIDAGGAGAGAPGVVDPGADVAGADVAGETRGRHGRADVPPQAPPPTPRQPDPAPGRDGTYDDYLRSVGGYPPPPPGSRQPRPPAPPPSGYGSSQRRPDDAVTESFPVQPPPAEPPRRESTPPDEPRKQRFDPLDPNWRPPLE</sequence>
<proteinExistence type="predicted"/>
<feature type="compositionally biased region" description="Basic and acidic residues" evidence="1">
    <location>
        <begin position="211"/>
        <end position="229"/>
    </location>
</feature>
<evidence type="ECO:0000256" key="1">
    <source>
        <dbReference type="SAM" id="MobiDB-lite"/>
    </source>
</evidence>
<keyword evidence="2" id="KW-0812">Transmembrane</keyword>
<evidence type="ECO:0000313" key="3">
    <source>
        <dbReference type="EMBL" id="MEE3852458.1"/>
    </source>
</evidence>
<keyword evidence="4" id="KW-1185">Reference proteome</keyword>
<feature type="compositionally biased region" description="Low complexity" evidence="1">
    <location>
        <begin position="108"/>
        <end position="123"/>
    </location>
</feature>
<keyword evidence="2" id="KW-1133">Transmembrane helix</keyword>
<keyword evidence="2" id="KW-0472">Membrane</keyword>
<dbReference type="EMBL" id="JAZDUF010000006">
    <property type="protein sequence ID" value="MEE3852458.1"/>
    <property type="molecule type" value="Genomic_DNA"/>
</dbReference>
<feature type="compositionally biased region" description="Basic and acidic residues" evidence="1">
    <location>
        <begin position="124"/>
        <end position="133"/>
    </location>
</feature>
<feature type="compositionally biased region" description="Pro residues" evidence="1">
    <location>
        <begin position="167"/>
        <end position="185"/>
    </location>
</feature>
<evidence type="ECO:0000256" key="2">
    <source>
        <dbReference type="SAM" id="Phobius"/>
    </source>
</evidence>
<reference evidence="3 4" key="1">
    <citation type="submission" date="2024-01" db="EMBL/GenBank/DDBJ databases">
        <title>Draft genome sequence of Gordonia sp. LSe1-13.</title>
        <authorList>
            <person name="Suphannarot A."/>
            <person name="Mingma R."/>
        </authorList>
    </citation>
    <scope>NUCLEOTIDE SEQUENCE [LARGE SCALE GENOMIC DNA]</scope>
    <source>
        <strain evidence="3 4">LSe1-13</strain>
    </source>
</reference>
<feature type="transmembrane region" description="Helical" evidence="2">
    <location>
        <begin position="29"/>
        <end position="48"/>
    </location>
</feature>
<evidence type="ECO:0000313" key="4">
    <source>
        <dbReference type="Proteomes" id="UP001347146"/>
    </source>
</evidence>